<sequence>MLLVKLFSSPVHLQALARRGGRLEAVATKASELGSPDVIIETGDVSRVEDCKRFVDAAVNRFGRLDHLVNNAGIFPLCMFEDSTNVDDFAPIMVITLPYFSLTCPEINNQYSLFNSARVEDSEHKLLGFSLLHPFCNSTPKKEQREDCCDSFRCSMDAYPKTNHLWCTYHKKSVYASKGALISFFETLRTEVGLDIGITIVTPGLVDTESAQTEFRSLVLDRASLGQDDLFVELALSRGYRRVKLKLLDSRLNENHQRAIPHLRSNGKIVAITSSASWLPEPRLSFYSVVMSIVPVETAGRCAKAIVNSACRGEKYLTEPPWFRTTIYWMVFCPEVPEWFSHWFFITGPERHLARRSWIYNWTE</sequence>
<accession>A0A7J0H2M8</accession>
<dbReference type="SUPFAM" id="SSF51735">
    <property type="entry name" value="NAD(P)-binding Rossmann-fold domains"/>
    <property type="match status" value="2"/>
</dbReference>
<comment type="subcellular location">
    <subcellularLocation>
        <location evidence="1">Membrane</location>
        <topology evidence="1">Single-pass type II membrane protein</topology>
    </subcellularLocation>
</comment>
<comment type="similarity">
    <text evidence="2">Belongs to the short-chain dehydrogenases/reductases (SDR) family.</text>
</comment>
<evidence type="ECO:0000256" key="1">
    <source>
        <dbReference type="ARBA" id="ARBA00004606"/>
    </source>
</evidence>
<dbReference type="InterPro" id="IPR036291">
    <property type="entry name" value="NAD(P)-bd_dom_sf"/>
</dbReference>
<dbReference type="EMBL" id="BJWL01000026">
    <property type="protein sequence ID" value="GFZ17353.1"/>
    <property type="molecule type" value="Genomic_DNA"/>
</dbReference>
<keyword evidence="3" id="KW-0521">NADP</keyword>
<dbReference type="Pfam" id="PF00106">
    <property type="entry name" value="adh_short"/>
    <property type="match status" value="1"/>
</dbReference>
<reference evidence="6 7" key="1">
    <citation type="submission" date="2019-07" db="EMBL/GenBank/DDBJ databases">
        <title>De Novo Assembly of kiwifruit Actinidia rufa.</title>
        <authorList>
            <person name="Sugita-Konishi S."/>
            <person name="Sato K."/>
            <person name="Mori E."/>
            <person name="Abe Y."/>
            <person name="Kisaki G."/>
            <person name="Hamano K."/>
            <person name="Suezawa K."/>
            <person name="Otani M."/>
            <person name="Fukuda T."/>
            <person name="Manabe T."/>
            <person name="Gomi K."/>
            <person name="Tabuchi M."/>
            <person name="Akimitsu K."/>
            <person name="Kataoka I."/>
        </authorList>
    </citation>
    <scope>NUCLEOTIDE SEQUENCE [LARGE SCALE GENOMIC DNA]</scope>
    <source>
        <strain evidence="7">cv. Fuchu</strain>
    </source>
</reference>
<dbReference type="Proteomes" id="UP000585474">
    <property type="component" value="Unassembled WGS sequence"/>
</dbReference>
<dbReference type="PRINTS" id="PR00081">
    <property type="entry name" value="GDHRDH"/>
</dbReference>
<dbReference type="AlphaFoldDB" id="A0A7J0H2M8"/>
<organism evidence="6 7">
    <name type="scientific">Actinidia rufa</name>
    <dbReference type="NCBI Taxonomy" id="165716"/>
    <lineage>
        <taxon>Eukaryota</taxon>
        <taxon>Viridiplantae</taxon>
        <taxon>Streptophyta</taxon>
        <taxon>Embryophyta</taxon>
        <taxon>Tracheophyta</taxon>
        <taxon>Spermatophyta</taxon>
        <taxon>Magnoliopsida</taxon>
        <taxon>eudicotyledons</taxon>
        <taxon>Gunneridae</taxon>
        <taxon>Pentapetalae</taxon>
        <taxon>asterids</taxon>
        <taxon>Ericales</taxon>
        <taxon>Actinidiaceae</taxon>
        <taxon>Actinidia</taxon>
    </lineage>
</organism>
<comment type="caution">
    <text evidence="6">The sequence shown here is derived from an EMBL/GenBank/DDBJ whole genome shotgun (WGS) entry which is preliminary data.</text>
</comment>
<keyword evidence="5" id="KW-0560">Oxidoreductase</keyword>
<dbReference type="Gene3D" id="3.40.50.720">
    <property type="entry name" value="NAD(P)-binding Rossmann-like Domain"/>
    <property type="match status" value="1"/>
</dbReference>
<protein>
    <submittedName>
        <fullName evidence="6">Hydroxysteroid dehydrogenase 7</fullName>
    </submittedName>
</protein>
<proteinExistence type="inferred from homology"/>
<evidence type="ECO:0000256" key="2">
    <source>
        <dbReference type="ARBA" id="ARBA00006484"/>
    </source>
</evidence>
<keyword evidence="7" id="KW-1185">Reference proteome</keyword>
<keyword evidence="4" id="KW-0735">Signal-anchor</keyword>
<dbReference type="GO" id="GO:0016020">
    <property type="term" value="C:membrane"/>
    <property type="evidence" value="ECO:0007669"/>
    <property type="project" value="UniProtKB-SubCell"/>
</dbReference>
<dbReference type="GO" id="GO:0016491">
    <property type="term" value="F:oxidoreductase activity"/>
    <property type="evidence" value="ECO:0007669"/>
    <property type="project" value="UniProtKB-KW"/>
</dbReference>
<evidence type="ECO:0000313" key="6">
    <source>
        <dbReference type="EMBL" id="GFZ17353.1"/>
    </source>
</evidence>
<evidence type="ECO:0000256" key="3">
    <source>
        <dbReference type="ARBA" id="ARBA00022857"/>
    </source>
</evidence>
<evidence type="ECO:0000313" key="7">
    <source>
        <dbReference type="Proteomes" id="UP000585474"/>
    </source>
</evidence>
<dbReference type="PANTHER" id="PTHR43391">
    <property type="entry name" value="RETINOL DEHYDROGENASE-RELATED"/>
    <property type="match status" value="1"/>
</dbReference>
<dbReference type="InterPro" id="IPR002347">
    <property type="entry name" value="SDR_fam"/>
</dbReference>
<keyword evidence="4" id="KW-0812">Transmembrane</keyword>
<name>A0A7J0H2M8_9ERIC</name>
<evidence type="ECO:0000256" key="4">
    <source>
        <dbReference type="ARBA" id="ARBA00022968"/>
    </source>
</evidence>
<gene>
    <name evidence="6" type="ORF">Acr_26g0006230</name>
</gene>
<dbReference type="PANTHER" id="PTHR43391:SF76">
    <property type="entry name" value="11-BETA-HYDROXYSTEROID DEHYDROGENASE-LIKE 2-RELATED"/>
    <property type="match status" value="1"/>
</dbReference>
<dbReference type="OrthoDB" id="47007at2759"/>
<evidence type="ECO:0000256" key="5">
    <source>
        <dbReference type="ARBA" id="ARBA00023002"/>
    </source>
</evidence>
<dbReference type="GO" id="GO:0005829">
    <property type="term" value="C:cytosol"/>
    <property type="evidence" value="ECO:0007669"/>
    <property type="project" value="TreeGrafter"/>
</dbReference>